<dbReference type="Pfam" id="PF14305">
    <property type="entry name" value="ATPgrasp_TupA"/>
    <property type="match status" value="1"/>
</dbReference>
<dbReference type="InterPro" id="IPR029465">
    <property type="entry name" value="ATPgrasp_TupA"/>
</dbReference>
<protein>
    <submittedName>
        <fullName evidence="1">Glycosyltransferase</fullName>
    </submittedName>
</protein>
<dbReference type="Proteomes" id="UP000262969">
    <property type="component" value="Unassembled WGS sequence"/>
</dbReference>
<keyword evidence="1" id="KW-0808">Transferase</keyword>
<evidence type="ECO:0000313" key="2">
    <source>
        <dbReference type="Proteomes" id="UP000262969"/>
    </source>
</evidence>
<dbReference type="AlphaFoldDB" id="A0A3D2X4W4"/>
<name>A0A3D2X4W4_9FIRM</name>
<dbReference type="GO" id="GO:0016740">
    <property type="term" value="F:transferase activity"/>
    <property type="evidence" value="ECO:0007669"/>
    <property type="project" value="UniProtKB-KW"/>
</dbReference>
<proteinExistence type="predicted"/>
<sequence length="289" mass="34399">MNKSVKKFILAPMNLLYRINPELDLKILYRLRTHRKLNLENPKTYTEKLQWLKLNYKNKLLPICADKYEVRQFVKKCGYENILTKLLWEGYNPDDIPFKDLPGQFVIKVTHGSGMNIICKNKNELNISKTIRTLKRRLKEKYLPCYGEWFYGVIRPRIIIEEFLDDGRGYSPVDYKIFCFHGKPKFIIAHVDRFTNYRSNMYDLEWNPFQNISMKDIDPNLVVEKPKELDQLLKCAEILSKDFVHVRVDLYILNSKIYFGELTFMCDSGFVTMNPIEIEEEIGSWIEIK</sequence>
<reference evidence="1 2" key="1">
    <citation type="journal article" date="2018" name="Nat. Biotechnol.">
        <title>A standardized bacterial taxonomy based on genome phylogeny substantially revises the tree of life.</title>
        <authorList>
            <person name="Parks D.H."/>
            <person name="Chuvochina M."/>
            <person name="Waite D.W."/>
            <person name="Rinke C."/>
            <person name="Skarshewski A."/>
            <person name="Chaumeil P.A."/>
            <person name="Hugenholtz P."/>
        </authorList>
    </citation>
    <scope>NUCLEOTIDE SEQUENCE [LARGE SCALE GENOMIC DNA]</scope>
    <source>
        <strain evidence="1">UBA11728</strain>
    </source>
</reference>
<comment type="caution">
    <text evidence="1">The sequence shown here is derived from an EMBL/GenBank/DDBJ whole genome shotgun (WGS) entry which is preliminary data.</text>
</comment>
<accession>A0A3D2X4W4</accession>
<dbReference type="SUPFAM" id="SSF56059">
    <property type="entry name" value="Glutathione synthetase ATP-binding domain-like"/>
    <property type="match status" value="1"/>
</dbReference>
<organism evidence="1 2">
    <name type="scientific">Lachnoclostridium phytofermentans</name>
    <dbReference type="NCBI Taxonomy" id="66219"/>
    <lineage>
        <taxon>Bacteria</taxon>
        <taxon>Bacillati</taxon>
        <taxon>Bacillota</taxon>
        <taxon>Clostridia</taxon>
        <taxon>Lachnospirales</taxon>
        <taxon>Lachnospiraceae</taxon>
    </lineage>
</organism>
<evidence type="ECO:0000313" key="1">
    <source>
        <dbReference type="EMBL" id="HCL02179.1"/>
    </source>
</evidence>
<gene>
    <name evidence="1" type="ORF">DHW61_07120</name>
</gene>
<dbReference type="EMBL" id="DPVV01000242">
    <property type="protein sequence ID" value="HCL02179.1"/>
    <property type="molecule type" value="Genomic_DNA"/>
</dbReference>